<comment type="pathway">
    <text evidence="3 13">Cofactor biosynthesis; riboflavin biosynthesis; 5-amino-6-(D-ribitylamino)uracil from GTP: step 3/4.</text>
</comment>
<feature type="domain" description="CMP/dCMP-type deaminase" evidence="17">
    <location>
        <begin position="4"/>
        <end position="118"/>
    </location>
</feature>
<comment type="cofactor">
    <cofactor evidence="13 16">
        <name>Zn(2+)</name>
        <dbReference type="ChEBI" id="CHEBI:29105"/>
    </cofactor>
    <text evidence="13 16">Binds 1 zinc ion.</text>
</comment>
<evidence type="ECO:0000256" key="14">
    <source>
        <dbReference type="PIRSR" id="PIRSR006769-1"/>
    </source>
</evidence>
<dbReference type="Gene3D" id="3.40.430.10">
    <property type="entry name" value="Dihydrofolate Reductase, subunit A"/>
    <property type="match status" value="1"/>
</dbReference>
<gene>
    <name evidence="18" type="ORF">B1C78_07230</name>
</gene>
<dbReference type="GO" id="GO:0009231">
    <property type="term" value="P:riboflavin biosynthetic process"/>
    <property type="evidence" value="ECO:0007669"/>
    <property type="project" value="UniProtKB-UniPathway"/>
</dbReference>
<dbReference type="Pfam" id="PF00383">
    <property type="entry name" value="dCMP_cyt_deam_1"/>
    <property type="match status" value="1"/>
</dbReference>
<organism evidence="18 19">
    <name type="scientific">Thioalkalivibrio denitrificans</name>
    <dbReference type="NCBI Taxonomy" id="108003"/>
    <lineage>
        <taxon>Bacteria</taxon>
        <taxon>Pseudomonadati</taxon>
        <taxon>Pseudomonadota</taxon>
        <taxon>Gammaproteobacteria</taxon>
        <taxon>Chromatiales</taxon>
        <taxon>Ectothiorhodospiraceae</taxon>
        <taxon>Thioalkalivibrio</taxon>
    </lineage>
</organism>
<comment type="catalytic activity">
    <reaction evidence="13">
        <text>2,5-diamino-6-hydroxy-4-(5-phosphoribosylamino)-pyrimidine + H2O + H(+) = 5-amino-6-(5-phospho-D-ribosylamino)uracil + NH4(+)</text>
        <dbReference type="Rhea" id="RHEA:21868"/>
        <dbReference type="ChEBI" id="CHEBI:15377"/>
        <dbReference type="ChEBI" id="CHEBI:15378"/>
        <dbReference type="ChEBI" id="CHEBI:28938"/>
        <dbReference type="ChEBI" id="CHEBI:58453"/>
        <dbReference type="ChEBI" id="CHEBI:58614"/>
        <dbReference type="EC" id="3.5.4.26"/>
    </reaction>
</comment>
<dbReference type="InterPro" id="IPR002125">
    <property type="entry name" value="CMP_dCMP_dom"/>
</dbReference>
<feature type="binding site" evidence="15">
    <location>
        <position position="232"/>
    </location>
    <ligand>
        <name>NADP(+)</name>
        <dbReference type="ChEBI" id="CHEBI:58349"/>
    </ligand>
</feature>
<dbReference type="Proteomes" id="UP000189462">
    <property type="component" value="Unassembled WGS sequence"/>
</dbReference>
<evidence type="ECO:0000256" key="4">
    <source>
        <dbReference type="ARBA" id="ARBA00005259"/>
    </source>
</evidence>
<dbReference type="CDD" id="cd01284">
    <property type="entry name" value="Riboflavin_deaminase-reductase"/>
    <property type="match status" value="1"/>
</dbReference>
<dbReference type="PANTHER" id="PTHR38011:SF7">
    <property type="entry name" value="2,5-DIAMINO-6-RIBOSYLAMINO-4(3H)-PYRIMIDINONE 5'-PHOSPHATE REDUCTASE"/>
    <property type="match status" value="1"/>
</dbReference>
<keyword evidence="8 13" id="KW-0378">Hydrolase</keyword>
<evidence type="ECO:0000256" key="1">
    <source>
        <dbReference type="ARBA" id="ARBA00002151"/>
    </source>
</evidence>
<evidence type="ECO:0000256" key="13">
    <source>
        <dbReference type="PIRNR" id="PIRNR006769"/>
    </source>
</evidence>
<feature type="binding site" evidence="15">
    <location>
        <position position="173"/>
    </location>
    <ligand>
        <name>NADP(+)</name>
        <dbReference type="ChEBI" id="CHEBI:58349"/>
    </ligand>
</feature>
<feature type="binding site" evidence="15">
    <location>
        <begin position="303"/>
        <end position="309"/>
    </location>
    <ligand>
        <name>NADP(+)</name>
        <dbReference type="ChEBI" id="CHEBI:58349"/>
    </ligand>
</feature>
<evidence type="ECO:0000256" key="12">
    <source>
        <dbReference type="ARBA" id="ARBA00023268"/>
    </source>
</evidence>
<sequence length="371" mass="39300">MTTEADHRYMARALVLARRGLYTTDPNPRVGCVIVRDGEVVGEGFHVRAGEPHAEILALRQAGEAASGATVYVSLEPCAHHGRTPPCADALVAAGVGRVVAAMRDPNPRVAGEGLARVAAAGIGTTSGVLENEARAINPGFVSRMERGRPYVRVKLAMSLDGRTAMASGESRWITGEAARREVQFLRARAGAILTGSGTVLADDPRLDVRLSAEDLGIEGPVRQPLRVILDTALACPSAARLLDTGGSVLLLTGKQDSARHAPLQARGAEVVTLPLAQGRLDLRALMALLAEREINEVHVEAGPRLSGALMEAGLVDELVIYMAPHLMGSAARGLMELGLETMDERIALKIEDIRAVGEDWRITARPIGTP</sequence>
<dbReference type="RefSeq" id="WP_077278483.1">
    <property type="nucleotide sequence ID" value="NZ_MVBK01000040.1"/>
</dbReference>
<feature type="binding site" evidence="15">
    <location>
        <position position="199"/>
    </location>
    <ligand>
        <name>NADP(+)</name>
        <dbReference type="ChEBI" id="CHEBI:58349"/>
    </ligand>
</feature>
<feature type="binding site" evidence="15">
    <location>
        <position position="207"/>
    </location>
    <ligand>
        <name>substrate</name>
    </ligand>
</feature>
<comment type="pathway">
    <text evidence="2 13">Cofactor biosynthesis; riboflavin biosynthesis; 5-amino-6-(D-ribitylamino)uracil from GTP: step 2/4.</text>
</comment>
<keyword evidence="7 13" id="KW-0479">Metal-binding</keyword>
<dbReference type="PIRSF" id="PIRSF006769">
    <property type="entry name" value="RibD"/>
    <property type="match status" value="1"/>
</dbReference>
<dbReference type="PROSITE" id="PS51747">
    <property type="entry name" value="CYT_DCMP_DEAMINASES_2"/>
    <property type="match status" value="1"/>
</dbReference>
<evidence type="ECO:0000256" key="2">
    <source>
        <dbReference type="ARBA" id="ARBA00004882"/>
    </source>
</evidence>
<keyword evidence="6 13" id="KW-0686">Riboflavin biosynthesis</keyword>
<evidence type="ECO:0000259" key="17">
    <source>
        <dbReference type="PROSITE" id="PS51747"/>
    </source>
</evidence>
<evidence type="ECO:0000256" key="3">
    <source>
        <dbReference type="ARBA" id="ARBA00004910"/>
    </source>
</evidence>
<dbReference type="AlphaFoldDB" id="A0A1V3NJT1"/>
<dbReference type="EC" id="3.5.4.26" evidence="13"/>
<dbReference type="UniPathway" id="UPA00275">
    <property type="reaction ID" value="UER00401"/>
</dbReference>
<dbReference type="GO" id="GO:0008835">
    <property type="term" value="F:diaminohydroxyphosphoribosylaminopyrimidine deaminase activity"/>
    <property type="evidence" value="ECO:0007669"/>
    <property type="project" value="UniProtKB-EC"/>
</dbReference>
<feature type="binding site" evidence="15">
    <location>
        <position position="187"/>
    </location>
    <ligand>
        <name>substrate</name>
    </ligand>
</feature>
<dbReference type="GO" id="GO:0008703">
    <property type="term" value="F:5-amino-6-(5-phosphoribosylamino)uracil reductase activity"/>
    <property type="evidence" value="ECO:0007669"/>
    <property type="project" value="UniProtKB-EC"/>
</dbReference>
<dbReference type="NCBIfam" id="TIGR00227">
    <property type="entry name" value="ribD_Cterm"/>
    <property type="match status" value="1"/>
</dbReference>
<feature type="binding site" evidence="15">
    <location>
        <position position="157"/>
    </location>
    <ligand>
        <name>NADP(+)</name>
        <dbReference type="ChEBI" id="CHEBI:58349"/>
    </ligand>
</feature>
<evidence type="ECO:0000256" key="9">
    <source>
        <dbReference type="ARBA" id="ARBA00022833"/>
    </source>
</evidence>
<dbReference type="Gene3D" id="3.40.140.10">
    <property type="entry name" value="Cytidine Deaminase, domain 2"/>
    <property type="match status" value="1"/>
</dbReference>
<feature type="binding site" evidence="16">
    <location>
        <position position="78"/>
    </location>
    <ligand>
        <name>Zn(2+)</name>
        <dbReference type="ChEBI" id="CHEBI:29105"/>
        <note>catalytic</note>
    </ligand>
</feature>
<evidence type="ECO:0000256" key="7">
    <source>
        <dbReference type="ARBA" id="ARBA00022723"/>
    </source>
</evidence>
<dbReference type="PANTHER" id="PTHR38011">
    <property type="entry name" value="DIHYDROFOLATE REDUCTASE FAMILY PROTEIN (AFU_ORTHOLOGUE AFUA_8G06820)"/>
    <property type="match status" value="1"/>
</dbReference>
<feature type="active site" description="Proton donor" evidence="14">
    <location>
        <position position="55"/>
    </location>
</feature>
<dbReference type="InterPro" id="IPR011549">
    <property type="entry name" value="RibD_C"/>
</dbReference>
<keyword evidence="11 13" id="KW-0560">Oxidoreductase</keyword>
<feature type="binding site" evidence="15">
    <location>
        <position position="203"/>
    </location>
    <ligand>
        <name>substrate</name>
    </ligand>
</feature>
<reference evidence="18 19" key="1">
    <citation type="submission" date="2017-02" db="EMBL/GenBank/DDBJ databases">
        <title>Genomic diversity within the haloalkaliphilic genus Thioalkalivibrio.</title>
        <authorList>
            <person name="Ahn A.-C."/>
            <person name="Meier-Kolthoff J."/>
            <person name="Overmars L."/>
            <person name="Richter M."/>
            <person name="Woyke T."/>
            <person name="Sorokin D.Y."/>
            <person name="Muyzer G."/>
        </authorList>
    </citation>
    <scope>NUCLEOTIDE SEQUENCE [LARGE SCALE GENOMIC DNA]</scope>
    <source>
        <strain evidence="18 19">ALJD</strain>
    </source>
</reference>
<dbReference type="EC" id="1.1.1.193" evidence="13"/>
<dbReference type="SUPFAM" id="SSF53927">
    <property type="entry name" value="Cytidine deaminase-like"/>
    <property type="match status" value="1"/>
</dbReference>
<evidence type="ECO:0000256" key="5">
    <source>
        <dbReference type="ARBA" id="ARBA00007417"/>
    </source>
</evidence>
<comment type="similarity">
    <text evidence="4 13">In the N-terminal section; belongs to the cytidine and deoxycytidylate deaminase family.</text>
</comment>
<feature type="binding site" evidence="16">
    <location>
        <position position="53"/>
    </location>
    <ligand>
        <name>Zn(2+)</name>
        <dbReference type="ChEBI" id="CHEBI:29105"/>
        <note>catalytic</note>
    </ligand>
</feature>
<keyword evidence="12" id="KW-0511">Multifunctional enzyme</keyword>
<evidence type="ECO:0000313" key="19">
    <source>
        <dbReference type="Proteomes" id="UP000189462"/>
    </source>
</evidence>
<proteinExistence type="inferred from homology"/>
<comment type="similarity">
    <text evidence="5 13">In the C-terminal section; belongs to the HTP reductase family.</text>
</comment>
<keyword evidence="10 13" id="KW-0521">NADP</keyword>
<dbReference type="InterPro" id="IPR050765">
    <property type="entry name" value="Riboflavin_Biosynth_HTPR"/>
</dbReference>
<protein>
    <recommendedName>
        <fullName evidence="13">Riboflavin biosynthesis protein RibD</fullName>
    </recommendedName>
    <domain>
        <recommendedName>
            <fullName evidence="13">Diaminohydroxyphosphoribosylaminopyrimidine deaminase</fullName>
            <shortName evidence="13">DRAP deaminase</shortName>
            <ecNumber evidence="13">3.5.4.26</ecNumber>
        </recommendedName>
        <alternativeName>
            <fullName evidence="13">Riboflavin-specific deaminase</fullName>
        </alternativeName>
    </domain>
    <domain>
        <recommendedName>
            <fullName evidence="13">5-amino-6-(5-phosphoribosylamino)uracil reductase</fullName>
            <ecNumber evidence="13">1.1.1.193</ecNumber>
        </recommendedName>
        <alternativeName>
            <fullName evidence="13">HTP reductase</fullName>
        </alternativeName>
    </domain>
</protein>
<dbReference type="InterPro" id="IPR016193">
    <property type="entry name" value="Cytidine_deaminase-like"/>
</dbReference>
<dbReference type="FunFam" id="3.40.140.10:FF:000025">
    <property type="entry name" value="Riboflavin biosynthesis protein RibD"/>
    <property type="match status" value="1"/>
</dbReference>
<feature type="binding site" evidence="15">
    <location>
        <position position="301"/>
    </location>
    <ligand>
        <name>substrate</name>
    </ligand>
</feature>
<dbReference type="PROSITE" id="PS00903">
    <property type="entry name" value="CYT_DCMP_DEAMINASES_1"/>
    <property type="match status" value="1"/>
</dbReference>
<evidence type="ECO:0000256" key="11">
    <source>
        <dbReference type="ARBA" id="ARBA00023002"/>
    </source>
</evidence>
<dbReference type="EMBL" id="MVBK01000040">
    <property type="protein sequence ID" value="OOG25203.1"/>
    <property type="molecule type" value="Genomic_DNA"/>
</dbReference>
<evidence type="ECO:0000256" key="10">
    <source>
        <dbReference type="ARBA" id="ARBA00022857"/>
    </source>
</evidence>
<dbReference type="InterPro" id="IPR024072">
    <property type="entry name" value="DHFR-like_dom_sf"/>
</dbReference>
<keyword evidence="9 13" id="KW-0862">Zinc</keyword>
<name>A0A1V3NJT1_9GAMM</name>
<feature type="binding site" evidence="16">
    <location>
        <position position="87"/>
    </location>
    <ligand>
        <name>Zn(2+)</name>
        <dbReference type="ChEBI" id="CHEBI:29105"/>
        <note>catalytic</note>
    </ligand>
</feature>
<evidence type="ECO:0000256" key="8">
    <source>
        <dbReference type="ARBA" id="ARBA00022801"/>
    </source>
</evidence>
<dbReference type="SUPFAM" id="SSF53597">
    <property type="entry name" value="Dihydrofolate reductase-like"/>
    <property type="match status" value="1"/>
</dbReference>
<comment type="caution">
    <text evidence="18">The sequence shown here is derived from an EMBL/GenBank/DDBJ whole genome shotgun (WGS) entry which is preliminary data.</text>
</comment>
<evidence type="ECO:0000256" key="16">
    <source>
        <dbReference type="PIRSR" id="PIRSR006769-3"/>
    </source>
</evidence>
<evidence type="ECO:0000256" key="15">
    <source>
        <dbReference type="PIRSR" id="PIRSR006769-2"/>
    </source>
</evidence>
<evidence type="ECO:0000313" key="18">
    <source>
        <dbReference type="EMBL" id="OOG25203.1"/>
    </source>
</evidence>
<dbReference type="Pfam" id="PF01872">
    <property type="entry name" value="RibD_C"/>
    <property type="match status" value="1"/>
</dbReference>
<accession>A0A1V3NJT1</accession>
<keyword evidence="19" id="KW-1185">Reference proteome</keyword>
<evidence type="ECO:0000256" key="6">
    <source>
        <dbReference type="ARBA" id="ARBA00022619"/>
    </source>
</evidence>
<dbReference type="NCBIfam" id="TIGR00326">
    <property type="entry name" value="eubact_ribD"/>
    <property type="match status" value="1"/>
</dbReference>
<dbReference type="STRING" id="108003.B1C78_07230"/>
<dbReference type="InterPro" id="IPR016192">
    <property type="entry name" value="APOBEC/CMP_deaminase_Zn-bd"/>
</dbReference>
<dbReference type="InterPro" id="IPR002734">
    <property type="entry name" value="RibDG_C"/>
</dbReference>
<feature type="binding site" evidence="15">
    <location>
        <position position="210"/>
    </location>
    <ligand>
        <name>substrate</name>
    </ligand>
</feature>
<comment type="function">
    <text evidence="1 13">Converts 2,5-diamino-6-(ribosylamino)-4(3h)-pyrimidinone 5'-phosphate into 5-amino-6-(ribosylamino)-2,4(1h,3h)-pyrimidinedione 5'-phosphate.</text>
</comment>
<dbReference type="GO" id="GO:0008270">
    <property type="term" value="F:zinc ion binding"/>
    <property type="evidence" value="ECO:0007669"/>
    <property type="project" value="InterPro"/>
</dbReference>
<comment type="catalytic activity">
    <reaction evidence="13">
        <text>5-amino-6-(5-phospho-D-ribitylamino)uracil + NADP(+) = 5-amino-6-(5-phospho-D-ribosylamino)uracil + NADPH + H(+)</text>
        <dbReference type="Rhea" id="RHEA:17845"/>
        <dbReference type="ChEBI" id="CHEBI:15378"/>
        <dbReference type="ChEBI" id="CHEBI:57783"/>
        <dbReference type="ChEBI" id="CHEBI:58349"/>
        <dbReference type="ChEBI" id="CHEBI:58421"/>
        <dbReference type="ChEBI" id="CHEBI:58453"/>
        <dbReference type="EC" id="1.1.1.193"/>
    </reaction>
</comment>
<dbReference type="GO" id="GO:0050661">
    <property type="term" value="F:NADP binding"/>
    <property type="evidence" value="ECO:0007669"/>
    <property type="project" value="InterPro"/>
</dbReference>
<dbReference type="InterPro" id="IPR004794">
    <property type="entry name" value="Eubact_RibD"/>
</dbReference>
<feature type="binding site" evidence="15">
    <location>
        <position position="171"/>
    </location>
    <ligand>
        <name>substrate</name>
    </ligand>
</feature>